<keyword evidence="3" id="KW-1185">Reference proteome</keyword>
<keyword evidence="1" id="KW-0472">Membrane</keyword>
<evidence type="ECO:0000313" key="3">
    <source>
        <dbReference type="Proteomes" id="UP000650833"/>
    </source>
</evidence>
<dbReference type="AlphaFoldDB" id="A0A8H7QZW4"/>
<dbReference type="OrthoDB" id="2284687at2759"/>
<name>A0A8H7QZW4_9FUNG</name>
<reference evidence="2" key="1">
    <citation type="submission" date="2020-12" db="EMBL/GenBank/DDBJ databases">
        <title>Metabolic potential, ecology and presence of endohyphal bacteria is reflected in genomic diversity of Mucoromycotina.</title>
        <authorList>
            <person name="Muszewska A."/>
            <person name="Okrasinska A."/>
            <person name="Steczkiewicz K."/>
            <person name="Drgas O."/>
            <person name="Orlowska M."/>
            <person name="Perlinska-Lenart U."/>
            <person name="Aleksandrzak-Piekarczyk T."/>
            <person name="Szatraj K."/>
            <person name="Zielenkiewicz U."/>
            <person name="Pilsyk S."/>
            <person name="Malc E."/>
            <person name="Mieczkowski P."/>
            <person name="Kruszewska J.S."/>
            <person name="Biernat P."/>
            <person name="Pawlowska J."/>
        </authorList>
    </citation>
    <scope>NUCLEOTIDE SEQUENCE</scope>
    <source>
        <strain evidence="2">CBS 226.32</strain>
    </source>
</reference>
<gene>
    <name evidence="2" type="ORF">INT46_006694</name>
</gene>
<keyword evidence="1" id="KW-0812">Transmembrane</keyword>
<dbReference type="EMBL" id="JAEPRC010000271">
    <property type="protein sequence ID" value="KAG2201884.1"/>
    <property type="molecule type" value="Genomic_DNA"/>
</dbReference>
<keyword evidence="1" id="KW-1133">Transmembrane helix</keyword>
<dbReference type="Proteomes" id="UP000650833">
    <property type="component" value="Unassembled WGS sequence"/>
</dbReference>
<accession>A0A8H7QZW4</accession>
<dbReference type="PROSITE" id="PS51257">
    <property type="entry name" value="PROKAR_LIPOPROTEIN"/>
    <property type="match status" value="1"/>
</dbReference>
<proteinExistence type="predicted"/>
<organism evidence="2 3">
    <name type="scientific">Mucor plumbeus</name>
    <dbReference type="NCBI Taxonomy" id="97098"/>
    <lineage>
        <taxon>Eukaryota</taxon>
        <taxon>Fungi</taxon>
        <taxon>Fungi incertae sedis</taxon>
        <taxon>Mucoromycota</taxon>
        <taxon>Mucoromycotina</taxon>
        <taxon>Mucoromycetes</taxon>
        <taxon>Mucorales</taxon>
        <taxon>Mucorineae</taxon>
        <taxon>Mucoraceae</taxon>
        <taxon>Mucor</taxon>
    </lineage>
</organism>
<evidence type="ECO:0000313" key="2">
    <source>
        <dbReference type="EMBL" id="KAG2201884.1"/>
    </source>
</evidence>
<evidence type="ECO:0000256" key="1">
    <source>
        <dbReference type="SAM" id="Phobius"/>
    </source>
</evidence>
<protein>
    <submittedName>
        <fullName evidence="2">Uncharacterized protein</fullName>
    </submittedName>
</protein>
<feature type="transmembrane region" description="Helical" evidence="1">
    <location>
        <begin position="6"/>
        <end position="28"/>
    </location>
</feature>
<comment type="caution">
    <text evidence="2">The sequence shown here is derived from an EMBL/GenBank/DDBJ whole genome shotgun (WGS) entry which is preliminary data.</text>
</comment>
<sequence length="142" mass="15658">MRLSLLSTIGCVILTPFILLVIACLAFLAVVTSTITSSFLFLRLALLAIEMVSGLTMESTNWLLSTCIASITGYLQKSSINSKQQPPEIMLNNETIHVRRRKLPPSSLSLSRLPYKATLKSNYSVSVPGTPDPESYHHQMSM</sequence>